<reference evidence="6 7" key="1">
    <citation type="submission" date="2018-09" db="EMBL/GenBank/DDBJ databases">
        <title>YIM 75507 draft genome.</title>
        <authorList>
            <person name="Tang S."/>
            <person name="Feng Y."/>
        </authorList>
    </citation>
    <scope>NUCLEOTIDE SEQUENCE [LARGE SCALE GENOMIC DNA]</scope>
    <source>
        <strain evidence="6 7">YIM 75507</strain>
    </source>
</reference>
<evidence type="ECO:0000256" key="1">
    <source>
        <dbReference type="ARBA" id="ARBA00007825"/>
    </source>
</evidence>
<comment type="similarity">
    <text evidence="1">Belongs to the intradiol ring-cleavage dioxygenase family.</text>
</comment>
<dbReference type="Pfam" id="PF00775">
    <property type="entry name" value="Dioxygenase_C"/>
    <property type="match status" value="1"/>
</dbReference>
<evidence type="ECO:0000256" key="4">
    <source>
        <dbReference type="SAM" id="Phobius"/>
    </source>
</evidence>
<proteinExistence type="inferred from homology"/>
<dbReference type="Gene3D" id="2.60.130.10">
    <property type="entry name" value="Aromatic compound dioxygenase"/>
    <property type="match status" value="1"/>
</dbReference>
<comment type="caution">
    <text evidence="6">The sequence shown here is derived from an EMBL/GenBank/DDBJ whole genome shotgun (WGS) entry which is preliminary data.</text>
</comment>
<dbReference type="Proteomes" id="UP000265768">
    <property type="component" value="Unassembled WGS sequence"/>
</dbReference>
<evidence type="ECO:0000313" key="6">
    <source>
        <dbReference type="EMBL" id="RJL34121.1"/>
    </source>
</evidence>
<keyword evidence="7" id="KW-1185">Reference proteome</keyword>
<name>A0A3A4B7C2_9ACTN</name>
<dbReference type="EMBL" id="QZEY01000002">
    <property type="protein sequence ID" value="RJL34121.1"/>
    <property type="molecule type" value="Genomic_DNA"/>
</dbReference>
<feature type="transmembrane region" description="Helical" evidence="4">
    <location>
        <begin position="21"/>
        <end position="42"/>
    </location>
</feature>
<dbReference type="GO" id="GO:0008199">
    <property type="term" value="F:ferric iron binding"/>
    <property type="evidence" value="ECO:0007669"/>
    <property type="project" value="InterPro"/>
</dbReference>
<dbReference type="AlphaFoldDB" id="A0A3A4B7C2"/>
<dbReference type="InterPro" id="IPR000627">
    <property type="entry name" value="Intradiol_dOase_C"/>
</dbReference>
<gene>
    <name evidence="6" type="ORF">D5H75_06440</name>
</gene>
<feature type="domain" description="Intradiol ring-cleavage dioxygenases" evidence="5">
    <location>
        <begin position="74"/>
        <end position="186"/>
    </location>
</feature>
<protein>
    <recommendedName>
        <fullName evidence="5">Intradiol ring-cleavage dioxygenases domain-containing protein</fullName>
    </recommendedName>
</protein>
<dbReference type="PANTHER" id="PTHR33711">
    <property type="entry name" value="DIOXYGENASE, PUTATIVE (AFU_ORTHOLOGUE AFUA_2G02910)-RELATED"/>
    <property type="match status" value="1"/>
</dbReference>
<evidence type="ECO:0000256" key="2">
    <source>
        <dbReference type="ARBA" id="ARBA00022964"/>
    </source>
</evidence>
<keyword evidence="2" id="KW-0223">Dioxygenase</keyword>
<dbReference type="SUPFAM" id="SSF49482">
    <property type="entry name" value="Aromatic compound dioxygenase"/>
    <property type="match status" value="1"/>
</dbReference>
<dbReference type="CDD" id="cd00421">
    <property type="entry name" value="intradiol_dioxygenase"/>
    <property type="match status" value="1"/>
</dbReference>
<dbReference type="InterPro" id="IPR015889">
    <property type="entry name" value="Intradiol_dOase_core"/>
</dbReference>
<keyword evidence="4" id="KW-1133">Transmembrane helix</keyword>
<organism evidence="6 7">
    <name type="scientific">Bailinhaonella thermotolerans</name>
    <dbReference type="NCBI Taxonomy" id="1070861"/>
    <lineage>
        <taxon>Bacteria</taxon>
        <taxon>Bacillati</taxon>
        <taxon>Actinomycetota</taxon>
        <taxon>Actinomycetes</taxon>
        <taxon>Streptosporangiales</taxon>
        <taxon>Streptosporangiaceae</taxon>
        <taxon>Bailinhaonella</taxon>
    </lineage>
</organism>
<keyword evidence="4" id="KW-0812">Transmembrane</keyword>
<evidence type="ECO:0000313" key="7">
    <source>
        <dbReference type="Proteomes" id="UP000265768"/>
    </source>
</evidence>
<dbReference type="InterPro" id="IPR050770">
    <property type="entry name" value="Intradiol_RC_Dioxygenase"/>
</dbReference>
<evidence type="ECO:0000256" key="3">
    <source>
        <dbReference type="ARBA" id="ARBA00023002"/>
    </source>
</evidence>
<dbReference type="GO" id="GO:0016702">
    <property type="term" value="F:oxidoreductase activity, acting on single donors with incorporation of molecular oxygen, incorporation of two atoms of oxygen"/>
    <property type="evidence" value="ECO:0007669"/>
    <property type="project" value="InterPro"/>
</dbReference>
<dbReference type="OrthoDB" id="9800887at2"/>
<evidence type="ECO:0000259" key="5">
    <source>
        <dbReference type="Pfam" id="PF00775"/>
    </source>
</evidence>
<accession>A0A3A4B7C2</accession>
<sequence length="218" mass="23548">MAGAPGAPEDVGMSSRFRRRAVLAALVGIPVAALVPAAIALWPRERTPAAPVRLPPTPSCGNGKDAAATAAAETGPYYTPGAPMRTSLLESGLEGERLVLSGVVWTPACRPVPGALLDFWHADDQGEYDNSGFRLRGRQKTDAAGAFRLETIMPAEYGNRTRHIHVKVTAPGKDELTTQLFFPEEERNGRDALFRPDLVLRDLRRGPAGYEARFTFVV</sequence>
<dbReference type="PANTHER" id="PTHR33711:SF11">
    <property type="entry name" value="DIOXYGENASE"/>
    <property type="match status" value="1"/>
</dbReference>
<keyword evidence="3" id="KW-0560">Oxidoreductase</keyword>
<keyword evidence="4" id="KW-0472">Membrane</keyword>